<proteinExistence type="predicted"/>
<dbReference type="AlphaFoldDB" id="A0AAV4UY20"/>
<organism evidence="2 3">
    <name type="scientific">Caerostris darwini</name>
    <dbReference type="NCBI Taxonomy" id="1538125"/>
    <lineage>
        <taxon>Eukaryota</taxon>
        <taxon>Metazoa</taxon>
        <taxon>Ecdysozoa</taxon>
        <taxon>Arthropoda</taxon>
        <taxon>Chelicerata</taxon>
        <taxon>Arachnida</taxon>
        <taxon>Araneae</taxon>
        <taxon>Araneomorphae</taxon>
        <taxon>Entelegynae</taxon>
        <taxon>Araneoidea</taxon>
        <taxon>Araneidae</taxon>
        <taxon>Caerostris</taxon>
    </lineage>
</organism>
<evidence type="ECO:0000313" key="3">
    <source>
        <dbReference type="Proteomes" id="UP001054837"/>
    </source>
</evidence>
<reference evidence="2 3" key="1">
    <citation type="submission" date="2021-06" db="EMBL/GenBank/DDBJ databases">
        <title>Caerostris darwini draft genome.</title>
        <authorList>
            <person name="Kono N."/>
            <person name="Arakawa K."/>
        </authorList>
    </citation>
    <scope>NUCLEOTIDE SEQUENCE [LARGE SCALE GENOMIC DNA]</scope>
</reference>
<sequence length="106" mass="11616">MDRKNHLAGIDESSNLEKRTSPKCLTDTKIVNWPENHLVGIEEKCVNSSDATSEETNGPSGPLGVLGLRQIPNTSRGTQIFVVHGTAPIPEALWFSTDLKWIKGAY</sequence>
<evidence type="ECO:0000313" key="2">
    <source>
        <dbReference type="EMBL" id="GIY62712.1"/>
    </source>
</evidence>
<comment type="caution">
    <text evidence="2">The sequence shown here is derived from an EMBL/GenBank/DDBJ whole genome shotgun (WGS) entry which is preliminary data.</text>
</comment>
<feature type="region of interest" description="Disordered" evidence="1">
    <location>
        <begin position="1"/>
        <end position="21"/>
    </location>
</feature>
<protein>
    <submittedName>
        <fullName evidence="2">Uncharacterized protein</fullName>
    </submittedName>
</protein>
<dbReference type="Proteomes" id="UP001054837">
    <property type="component" value="Unassembled WGS sequence"/>
</dbReference>
<evidence type="ECO:0000256" key="1">
    <source>
        <dbReference type="SAM" id="MobiDB-lite"/>
    </source>
</evidence>
<gene>
    <name evidence="2" type="ORF">CDAR_45061</name>
</gene>
<dbReference type="EMBL" id="BPLQ01012118">
    <property type="protein sequence ID" value="GIY62712.1"/>
    <property type="molecule type" value="Genomic_DNA"/>
</dbReference>
<keyword evidence="3" id="KW-1185">Reference proteome</keyword>
<name>A0AAV4UY20_9ARAC</name>
<accession>A0AAV4UY20</accession>